<dbReference type="Proteomes" id="UP000186102">
    <property type="component" value="Unassembled WGS sequence"/>
</dbReference>
<dbReference type="OrthoDB" id="9771212at2"/>
<dbReference type="EMBL" id="MLBF01000004">
    <property type="protein sequence ID" value="OLN33265.1"/>
    <property type="molecule type" value="Genomic_DNA"/>
</dbReference>
<dbReference type="STRING" id="1888891.DSOL_0992"/>
<keyword evidence="2" id="KW-1185">Reference proteome</keyword>
<name>A0A1Q8R121_9FIRM</name>
<sequence>MYFEKIDAMGYPYYFQFAITPYDNHVEKGLPAKAEIMETF</sequence>
<organism evidence="1 2">
    <name type="scientific">Desulfosporosinus metallidurans</name>
    <dbReference type="NCBI Taxonomy" id="1888891"/>
    <lineage>
        <taxon>Bacteria</taxon>
        <taxon>Bacillati</taxon>
        <taxon>Bacillota</taxon>
        <taxon>Clostridia</taxon>
        <taxon>Eubacteriales</taxon>
        <taxon>Desulfitobacteriaceae</taxon>
        <taxon>Desulfosporosinus</taxon>
    </lineage>
</organism>
<dbReference type="RefSeq" id="WP_075363749.1">
    <property type="nucleotide sequence ID" value="NZ_MLBF01000004.1"/>
</dbReference>
<dbReference type="AlphaFoldDB" id="A0A1Q8R121"/>
<evidence type="ECO:0000313" key="2">
    <source>
        <dbReference type="Proteomes" id="UP000186102"/>
    </source>
</evidence>
<proteinExistence type="predicted"/>
<gene>
    <name evidence="1" type="ORF">DSOL_0992</name>
</gene>
<comment type="caution">
    <text evidence="1">The sequence shown here is derived from an EMBL/GenBank/DDBJ whole genome shotgun (WGS) entry which is preliminary data.</text>
</comment>
<accession>A0A1Q8R121</accession>
<protein>
    <submittedName>
        <fullName evidence="1">Uncharacterized protein</fullName>
    </submittedName>
</protein>
<reference evidence="1 2" key="1">
    <citation type="submission" date="2016-09" db="EMBL/GenBank/DDBJ databases">
        <title>Complete genome of Desulfosporosinus sp. OL.</title>
        <authorList>
            <person name="Mardanov A."/>
            <person name="Beletsky A."/>
            <person name="Panova A."/>
            <person name="Karnachuk O."/>
            <person name="Ravin N."/>
        </authorList>
    </citation>
    <scope>NUCLEOTIDE SEQUENCE [LARGE SCALE GENOMIC DNA]</scope>
    <source>
        <strain evidence="1 2">OL</strain>
    </source>
</reference>
<evidence type="ECO:0000313" key="1">
    <source>
        <dbReference type="EMBL" id="OLN33265.1"/>
    </source>
</evidence>